<evidence type="ECO:0000313" key="3">
    <source>
        <dbReference type="Proteomes" id="UP000275408"/>
    </source>
</evidence>
<sequence>MKSLLLVLFFGASVTLAKSPFEHKALDEFSDKEREDLLRESADEENDPKLILPTIFPALLLCKFSRGICLAVAKDDSCKRLACYEKYKTCMESKLPYPRPTPTPRQKKCLDIGKKCMGKPGMDCTKKLLCMAAVKICMGINNLPGGPRYLPIAPW</sequence>
<proteinExistence type="predicted"/>
<name>A0A3M6TWL2_POCDA</name>
<dbReference type="Proteomes" id="UP000275408">
    <property type="component" value="Unassembled WGS sequence"/>
</dbReference>
<evidence type="ECO:0000313" key="2">
    <source>
        <dbReference type="EMBL" id="RMX45649.1"/>
    </source>
</evidence>
<evidence type="ECO:0000256" key="1">
    <source>
        <dbReference type="SAM" id="SignalP"/>
    </source>
</evidence>
<keyword evidence="3" id="KW-1185">Reference proteome</keyword>
<dbReference type="OrthoDB" id="10426840at2759"/>
<dbReference type="EMBL" id="RCHS01002806">
    <property type="protein sequence ID" value="RMX45649.1"/>
    <property type="molecule type" value="Genomic_DNA"/>
</dbReference>
<keyword evidence="1" id="KW-0732">Signal</keyword>
<feature type="chain" id="PRO_5018114347" evidence="1">
    <location>
        <begin position="18"/>
        <end position="155"/>
    </location>
</feature>
<accession>A0A3M6TWL2</accession>
<organism evidence="2 3">
    <name type="scientific">Pocillopora damicornis</name>
    <name type="common">Cauliflower coral</name>
    <name type="synonym">Millepora damicornis</name>
    <dbReference type="NCBI Taxonomy" id="46731"/>
    <lineage>
        <taxon>Eukaryota</taxon>
        <taxon>Metazoa</taxon>
        <taxon>Cnidaria</taxon>
        <taxon>Anthozoa</taxon>
        <taxon>Hexacorallia</taxon>
        <taxon>Scleractinia</taxon>
        <taxon>Astrocoeniina</taxon>
        <taxon>Pocilloporidae</taxon>
        <taxon>Pocillopora</taxon>
    </lineage>
</organism>
<gene>
    <name evidence="2" type="ORF">pdam_00020738</name>
</gene>
<feature type="signal peptide" evidence="1">
    <location>
        <begin position="1"/>
        <end position="17"/>
    </location>
</feature>
<reference evidence="2 3" key="1">
    <citation type="journal article" date="2018" name="Sci. Rep.">
        <title>Comparative analysis of the Pocillopora damicornis genome highlights role of immune system in coral evolution.</title>
        <authorList>
            <person name="Cunning R."/>
            <person name="Bay R.A."/>
            <person name="Gillette P."/>
            <person name="Baker A.C."/>
            <person name="Traylor-Knowles N."/>
        </authorList>
    </citation>
    <scope>NUCLEOTIDE SEQUENCE [LARGE SCALE GENOMIC DNA]</scope>
    <source>
        <strain evidence="2">RSMAS</strain>
        <tissue evidence="2">Whole animal</tissue>
    </source>
</reference>
<comment type="caution">
    <text evidence="2">The sequence shown here is derived from an EMBL/GenBank/DDBJ whole genome shotgun (WGS) entry which is preliminary data.</text>
</comment>
<dbReference type="AlphaFoldDB" id="A0A3M6TWL2"/>
<protein>
    <submittedName>
        <fullName evidence="2">Uncharacterized protein</fullName>
    </submittedName>
</protein>